<evidence type="ECO:0000259" key="1">
    <source>
        <dbReference type="Pfam" id="PF07699"/>
    </source>
</evidence>
<reference evidence="3" key="1">
    <citation type="submission" date="2025-08" db="UniProtKB">
        <authorList>
            <consortium name="RefSeq"/>
        </authorList>
    </citation>
    <scope>IDENTIFICATION</scope>
    <source>
        <tissue evidence="3">Gonads</tissue>
    </source>
</reference>
<dbReference type="PANTHER" id="PTHR46967:SF2">
    <property type="entry name" value="SUSHI, VON WILLEBRAND FACTOR TYPE A, EGF AND PENTRAXIN DOMAIN-CONTAINING PROTEIN 1-LIKE"/>
    <property type="match status" value="1"/>
</dbReference>
<dbReference type="SUPFAM" id="SSF57184">
    <property type="entry name" value="Growth factor receptor domain"/>
    <property type="match status" value="1"/>
</dbReference>
<dbReference type="Gene3D" id="2.10.50.10">
    <property type="entry name" value="Tumor Necrosis Factor Receptor, subunit A, domain 2"/>
    <property type="match status" value="1"/>
</dbReference>
<dbReference type="InterPro" id="IPR009030">
    <property type="entry name" value="Growth_fac_rcpt_cys_sf"/>
</dbReference>
<dbReference type="RefSeq" id="XP_013380733.2">
    <property type="nucleotide sequence ID" value="XM_013525279.2"/>
</dbReference>
<gene>
    <name evidence="3" type="primary">LOC106151856</name>
</gene>
<evidence type="ECO:0000313" key="3">
    <source>
        <dbReference type="RefSeq" id="XP_013380733.2"/>
    </source>
</evidence>
<dbReference type="AlphaFoldDB" id="A0A1S3H402"/>
<dbReference type="Proteomes" id="UP000085678">
    <property type="component" value="Unplaced"/>
</dbReference>
<dbReference type="SMART" id="SM01411">
    <property type="entry name" value="Ephrin_rec_like"/>
    <property type="match status" value="1"/>
</dbReference>
<name>A0A1S3H402_LINAN</name>
<dbReference type="PANTHER" id="PTHR46967">
    <property type="entry name" value="INSULIN-LIKE GROWTH FACTOR BINDING PROTEIN,N-TERMINAL"/>
    <property type="match status" value="1"/>
</dbReference>
<dbReference type="Pfam" id="PF07699">
    <property type="entry name" value="Ephrin_rec_like"/>
    <property type="match status" value="1"/>
</dbReference>
<dbReference type="InterPro" id="IPR011641">
    <property type="entry name" value="Tyr-kin_ephrin_A/B_rcpt-like"/>
</dbReference>
<feature type="domain" description="Tyrosine-protein kinase ephrin type A/B receptor-like" evidence="1">
    <location>
        <begin position="84"/>
        <end position="118"/>
    </location>
</feature>
<organism evidence="2 3">
    <name type="scientific">Lingula anatina</name>
    <name type="common">Brachiopod</name>
    <name type="synonym">Lingula unguis</name>
    <dbReference type="NCBI Taxonomy" id="7574"/>
    <lineage>
        <taxon>Eukaryota</taxon>
        <taxon>Metazoa</taxon>
        <taxon>Spiralia</taxon>
        <taxon>Lophotrochozoa</taxon>
        <taxon>Brachiopoda</taxon>
        <taxon>Linguliformea</taxon>
        <taxon>Lingulata</taxon>
        <taxon>Lingulida</taxon>
        <taxon>Linguloidea</taxon>
        <taxon>Lingulidae</taxon>
        <taxon>Lingula</taxon>
    </lineage>
</organism>
<proteinExistence type="predicted"/>
<sequence>MAETENMMNSQQKEVQEIFSPTGSQINETAPNVTEAPIPPPVLKIGTLMLNPVPNSFKMDKNMSVSCEDGMEVRGTTCVPCPAGRYLPIGGTSCQKCPPGTFQTEAKRTYCLPCPRGFASLTGSPDCSPIFKIFVEFIKQLRELGKTISENQGNISAIFTSK</sequence>
<dbReference type="KEGG" id="lak:106151856"/>
<keyword evidence="2" id="KW-1185">Reference proteome</keyword>
<dbReference type="InParanoid" id="A0A1S3H402"/>
<protein>
    <submittedName>
        <fullName evidence="3">UPF0577 protein KIAA1324-like homolog</fullName>
    </submittedName>
</protein>
<dbReference type="GeneID" id="106151856"/>
<accession>A0A1S3H402</accession>
<evidence type="ECO:0000313" key="2">
    <source>
        <dbReference type="Proteomes" id="UP000085678"/>
    </source>
</evidence>